<feature type="transmembrane region" description="Helical" evidence="2">
    <location>
        <begin position="98"/>
        <end position="115"/>
    </location>
</feature>
<feature type="compositionally biased region" description="Acidic residues" evidence="1">
    <location>
        <begin position="29"/>
        <end position="41"/>
    </location>
</feature>
<keyword evidence="2" id="KW-0812">Transmembrane</keyword>
<keyword evidence="2" id="KW-1133">Transmembrane helix</keyword>
<evidence type="ECO:0000256" key="1">
    <source>
        <dbReference type="SAM" id="MobiDB-lite"/>
    </source>
</evidence>
<feature type="transmembrane region" description="Helical" evidence="2">
    <location>
        <begin position="175"/>
        <end position="195"/>
    </location>
</feature>
<dbReference type="RefSeq" id="WP_379764775.1">
    <property type="nucleotide sequence ID" value="NZ_JBHSXI010000001.1"/>
</dbReference>
<evidence type="ECO:0000256" key="2">
    <source>
        <dbReference type="SAM" id="Phobius"/>
    </source>
</evidence>
<proteinExistence type="predicted"/>
<protein>
    <recommendedName>
        <fullName evidence="5">HPP family protein</fullName>
    </recommendedName>
</protein>
<organism evidence="3 4">
    <name type="scientific">Halorubrum trueperi</name>
    <dbReference type="NCBI Taxonomy" id="2004704"/>
    <lineage>
        <taxon>Archaea</taxon>
        <taxon>Methanobacteriati</taxon>
        <taxon>Methanobacteriota</taxon>
        <taxon>Stenosarchaea group</taxon>
        <taxon>Halobacteria</taxon>
        <taxon>Halobacteriales</taxon>
        <taxon>Haloferacaceae</taxon>
        <taxon>Halorubrum</taxon>
    </lineage>
</organism>
<feature type="transmembrane region" description="Helical" evidence="2">
    <location>
        <begin position="146"/>
        <end position="168"/>
    </location>
</feature>
<name>A0ABD5UIM2_9EURY</name>
<feature type="transmembrane region" description="Helical" evidence="2">
    <location>
        <begin position="122"/>
        <end position="140"/>
    </location>
</feature>
<feature type="transmembrane region" description="Helical" evidence="2">
    <location>
        <begin position="73"/>
        <end position="92"/>
    </location>
</feature>
<reference evidence="3 4" key="1">
    <citation type="journal article" date="2019" name="Int. J. Syst. Evol. Microbiol.">
        <title>The Global Catalogue of Microorganisms (GCM) 10K type strain sequencing project: providing services to taxonomists for standard genome sequencing and annotation.</title>
        <authorList>
            <consortium name="The Broad Institute Genomics Platform"/>
            <consortium name="The Broad Institute Genome Sequencing Center for Infectious Disease"/>
            <person name="Wu L."/>
            <person name="Ma J."/>
        </authorList>
    </citation>
    <scope>NUCLEOTIDE SEQUENCE [LARGE SCALE GENOMIC DNA]</scope>
    <source>
        <strain evidence="3 4">Y73</strain>
    </source>
</reference>
<feature type="compositionally biased region" description="Polar residues" evidence="1">
    <location>
        <begin position="1"/>
        <end position="11"/>
    </location>
</feature>
<dbReference type="EMBL" id="JBHSXI010000001">
    <property type="protein sequence ID" value="MFC6888096.1"/>
    <property type="molecule type" value="Genomic_DNA"/>
</dbReference>
<keyword evidence="4" id="KW-1185">Reference proteome</keyword>
<evidence type="ECO:0008006" key="5">
    <source>
        <dbReference type="Google" id="ProtNLM"/>
    </source>
</evidence>
<evidence type="ECO:0000313" key="4">
    <source>
        <dbReference type="Proteomes" id="UP001596333"/>
    </source>
</evidence>
<dbReference type="AlphaFoldDB" id="A0ABD5UIM2"/>
<dbReference type="Proteomes" id="UP001596333">
    <property type="component" value="Unassembled WGS sequence"/>
</dbReference>
<comment type="caution">
    <text evidence="3">The sequence shown here is derived from an EMBL/GenBank/DDBJ whole genome shotgun (WGS) entry which is preliminary data.</text>
</comment>
<gene>
    <name evidence="3" type="ORF">ACFQEY_03365</name>
</gene>
<feature type="region of interest" description="Disordered" evidence="1">
    <location>
        <begin position="1"/>
        <end position="53"/>
    </location>
</feature>
<feature type="transmembrane region" description="Helical" evidence="2">
    <location>
        <begin position="215"/>
        <end position="236"/>
    </location>
</feature>
<accession>A0ABD5UIM2</accession>
<sequence>MDTDRSATNPAGENGEFDADGTVGTDAGDWSDEERSDEPDPEVPNGLEPDVPDGTAIEDRLARLFRSGRTNALVAWAMVAVLVGVFIESLIAFDLLPLLLVVAMSAVVVAPAVSARDPRVMLPWEVLGLALLPVLVRALFGGELGVFATYLAIAALALVITVELHMFTTLRVTPWFAVVFVVMTTMATAAAWTIVRWNADRLLGTTYLTTNDALMIEWIYVTLAGVAGGVLFESYFRRRGLRLRRAIRRVVRR</sequence>
<evidence type="ECO:0000313" key="3">
    <source>
        <dbReference type="EMBL" id="MFC6888096.1"/>
    </source>
</evidence>
<keyword evidence="2" id="KW-0472">Membrane</keyword>